<keyword evidence="2" id="KW-0812">Transmembrane</keyword>
<feature type="region of interest" description="Disordered" evidence="1">
    <location>
        <begin position="1"/>
        <end position="20"/>
    </location>
</feature>
<feature type="transmembrane region" description="Helical" evidence="2">
    <location>
        <begin position="99"/>
        <end position="128"/>
    </location>
</feature>
<name>A0A1H9R793_9EURY</name>
<evidence type="ECO:0000313" key="3">
    <source>
        <dbReference type="EMBL" id="SER68560.1"/>
    </source>
</evidence>
<organism evidence="3 4">
    <name type="scientific">Natrinema salaciae</name>
    <dbReference type="NCBI Taxonomy" id="1186196"/>
    <lineage>
        <taxon>Archaea</taxon>
        <taxon>Methanobacteriati</taxon>
        <taxon>Methanobacteriota</taxon>
        <taxon>Stenosarchaea group</taxon>
        <taxon>Halobacteria</taxon>
        <taxon>Halobacteriales</taxon>
        <taxon>Natrialbaceae</taxon>
        <taxon>Natrinema</taxon>
    </lineage>
</organism>
<evidence type="ECO:0000313" key="4">
    <source>
        <dbReference type="Proteomes" id="UP000199114"/>
    </source>
</evidence>
<keyword evidence="2" id="KW-0472">Membrane</keyword>
<feature type="transmembrane region" description="Helical" evidence="2">
    <location>
        <begin position="29"/>
        <end position="56"/>
    </location>
</feature>
<dbReference type="InterPro" id="IPR040493">
    <property type="entry name" value="DUF5518"/>
</dbReference>
<keyword evidence="2" id="KW-1133">Transmembrane helix</keyword>
<dbReference type="Pfam" id="PF17647">
    <property type="entry name" value="DUF5518"/>
    <property type="match status" value="1"/>
</dbReference>
<accession>A0A1H9R793</accession>
<sequence length="134" mass="13569">MVSDTNQSPNRTVDRPAADESGSSTVINAAIGAAVGIVLLFVPFSTLLGGAIAGYLEGGEPGDGLRVGAIAGAFMLVPMMLVGLFFMLFFIGFGAGAPLMLGVMATGMLLFGALYIVGLSAAGGYLGIYLEDEL</sequence>
<proteinExistence type="predicted"/>
<dbReference type="RefSeq" id="WP_090621582.1">
    <property type="nucleotide sequence ID" value="NZ_FOFD01000007.1"/>
</dbReference>
<dbReference type="Proteomes" id="UP000199114">
    <property type="component" value="Unassembled WGS sequence"/>
</dbReference>
<evidence type="ECO:0008006" key="5">
    <source>
        <dbReference type="Google" id="ProtNLM"/>
    </source>
</evidence>
<dbReference type="OrthoDB" id="341846at2157"/>
<keyword evidence="4" id="KW-1185">Reference proteome</keyword>
<feature type="compositionally biased region" description="Polar residues" evidence="1">
    <location>
        <begin position="1"/>
        <end position="11"/>
    </location>
</feature>
<reference evidence="4" key="1">
    <citation type="submission" date="2016-10" db="EMBL/GenBank/DDBJ databases">
        <authorList>
            <person name="Varghese N."/>
            <person name="Submissions S."/>
        </authorList>
    </citation>
    <scope>NUCLEOTIDE SEQUENCE [LARGE SCALE GENOMIC DNA]</scope>
    <source>
        <strain evidence="4">DSM 25055</strain>
    </source>
</reference>
<feature type="transmembrane region" description="Helical" evidence="2">
    <location>
        <begin position="68"/>
        <end position="93"/>
    </location>
</feature>
<dbReference type="EMBL" id="FOFD01000007">
    <property type="protein sequence ID" value="SER68560.1"/>
    <property type="molecule type" value="Genomic_DNA"/>
</dbReference>
<evidence type="ECO:0000256" key="1">
    <source>
        <dbReference type="SAM" id="MobiDB-lite"/>
    </source>
</evidence>
<gene>
    <name evidence="3" type="ORF">SAMN04489841_4301</name>
</gene>
<dbReference type="AlphaFoldDB" id="A0A1H9R793"/>
<protein>
    <recommendedName>
        <fullName evidence="5">DUF5518 domain-containing protein</fullName>
    </recommendedName>
</protein>
<evidence type="ECO:0000256" key="2">
    <source>
        <dbReference type="SAM" id="Phobius"/>
    </source>
</evidence>